<keyword evidence="1" id="KW-0812">Transmembrane</keyword>
<keyword evidence="1" id="KW-0472">Membrane</keyword>
<dbReference type="Proteomes" id="UP000660110">
    <property type="component" value="Unassembled WGS sequence"/>
</dbReference>
<evidence type="ECO:0000256" key="1">
    <source>
        <dbReference type="SAM" id="Phobius"/>
    </source>
</evidence>
<organism evidence="2 3">
    <name type="scientific">Halobacillus andaensis</name>
    <dbReference type="NCBI Taxonomy" id="1176239"/>
    <lineage>
        <taxon>Bacteria</taxon>
        <taxon>Bacillati</taxon>
        <taxon>Bacillota</taxon>
        <taxon>Bacilli</taxon>
        <taxon>Bacillales</taxon>
        <taxon>Bacillaceae</taxon>
        <taxon>Halobacillus</taxon>
    </lineage>
</organism>
<proteinExistence type="predicted"/>
<keyword evidence="1" id="KW-1133">Transmembrane helix</keyword>
<feature type="transmembrane region" description="Helical" evidence="1">
    <location>
        <begin position="12"/>
        <end position="32"/>
    </location>
</feature>
<dbReference type="RefSeq" id="WP_188377231.1">
    <property type="nucleotide sequence ID" value="NZ_BMEL01000002.1"/>
</dbReference>
<accession>A0A917B346</accession>
<evidence type="ECO:0000313" key="3">
    <source>
        <dbReference type="Proteomes" id="UP000660110"/>
    </source>
</evidence>
<name>A0A917B346_HALAA</name>
<dbReference type="AlphaFoldDB" id="A0A917B346"/>
<reference evidence="2" key="2">
    <citation type="submission" date="2020-09" db="EMBL/GenBank/DDBJ databases">
        <authorList>
            <person name="Sun Q."/>
            <person name="Zhou Y."/>
        </authorList>
    </citation>
    <scope>NUCLEOTIDE SEQUENCE</scope>
    <source>
        <strain evidence="2">CGMCC 1.12153</strain>
    </source>
</reference>
<gene>
    <name evidence="2" type="ORF">GCM10010954_18850</name>
</gene>
<dbReference type="EMBL" id="BMEL01000002">
    <property type="protein sequence ID" value="GGF20316.1"/>
    <property type="molecule type" value="Genomic_DNA"/>
</dbReference>
<comment type="caution">
    <text evidence="2">The sequence shown here is derived from an EMBL/GenBank/DDBJ whole genome shotgun (WGS) entry which is preliminary data.</text>
</comment>
<sequence length="304" mass="34025">MKLLLGKCKKSLIMMTAFLIIGTGGSISTVPIEVQAASWKHELAQENAEDLKYPKEIVEGVYKDLRKETRGPLSFSEALGKIDTMSKVDVMDSYLGHYGKKISPEEVRRIVNQIYGIDLDAVSDLGAGNANGYPDEIVKGVKEALDLHKVNEDYIMNLSKVEVMDLYVQSFRKKMSGPDIRTIINGIFGINLDGISGLEGTGVSLFSKEQWISQYERDLFVVHTGITDVDVWVYPTDYFTQHTGLTELPLELQEALKNIGFSYNEEVEAFYYSHPTGESVPDDFKGQTLGTIIAVVHTYYEELK</sequence>
<evidence type="ECO:0000313" key="2">
    <source>
        <dbReference type="EMBL" id="GGF20316.1"/>
    </source>
</evidence>
<keyword evidence="3" id="KW-1185">Reference proteome</keyword>
<protein>
    <submittedName>
        <fullName evidence="2">Uncharacterized protein</fullName>
    </submittedName>
</protein>
<reference evidence="2" key="1">
    <citation type="journal article" date="2014" name="Int. J. Syst. Evol. Microbiol.">
        <title>Complete genome sequence of Corynebacterium casei LMG S-19264T (=DSM 44701T), isolated from a smear-ripened cheese.</title>
        <authorList>
            <consortium name="US DOE Joint Genome Institute (JGI-PGF)"/>
            <person name="Walter F."/>
            <person name="Albersmeier A."/>
            <person name="Kalinowski J."/>
            <person name="Ruckert C."/>
        </authorList>
    </citation>
    <scope>NUCLEOTIDE SEQUENCE</scope>
    <source>
        <strain evidence="2">CGMCC 1.12153</strain>
    </source>
</reference>